<reference evidence="2 3" key="1">
    <citation type="journal article" date="2014" name="Gene">
        <title>A comparative genomic analysis of the alkalitolerant soil bacterium Bacillus lehensis G1.</title>
        <authorList>
            <person name="Noor Y.M."/>
            <person name="Samsulrizal N.H."/>
            <person name="Jema'on N.A."/>
            <person name="Low K.O."/>
            <person name="Ramli A.N."/>
            <person name="Alias N.I."/>
            <person name="Damis S.I."/>
            <person name="Fuzi S.F."/>
            <person name="Isa M.N."/>
            <person name="Murad A.M."/>
            <person name="Raih M.F."/>
            <person name="Bakar F.D."/>
            <person name="Najimudin N."/>
            <person name="Mahadi N.M."/>
            <person name="Illias R.M."/>
        </authorList>
    </citation>
    <scope>NUCLEOTIDE SEQUENCE [LARGE SCALE GENOMIC DNA]</scope>
    <source>
        <strain evidence="2 3">G1</strain>
    </source>
</reference>
<proteinExistence type="predicted"/>
<dbReference type="PATRIC" id="fig|1246626.3.peg.317"/>
<feature type="transmembrane region" description="Helical" evidence="1">
    <location>
        <begin position="117"/>
        <end position="140"/>
    </location>
</feature>
<keyword evidence="1" id="KW-0472">Membrane</keyword>
<evidence type="ECO:0008006" key="4">
    <source>
        <dbReference type="Google" id="ProtNLM"/>
    </source>
</evidence>
<feature type="transmembrane region" description="Helical" evidence="1">
    <location>
        <begin position="7"/>
        <end position="28"/>
    </location>
</feature>
<dbReference type="AlphaFoldDB" id="A0A060LNJ3"/>
<dbReference type="Pfam" id="PF11188">
    <property type="entry name" value="DUF2975"/>
    <property type="match status" value="1"/>
</dbReference>
<gene>
    <name evidence="2" type="ORF">BleG1_0328</name>
</gene>
<dbReference type="eggNOG" id="ENOG502ZR8H">
    <property type="taxonomic scope" value="Bacteria"/>
</dbReference>
<evidence type="ECO:0000256" key="1">
    <source>
        <dbReference type="SAM" id="Phobius"/>
    </source>
</evidence>
<sequence>MQRGRVLFLKGITISLGVLVLISCIWVLPPLSHYIAIDNPSFAYLRIPVLAGVYMTVVPFLFALQQAFQLLSLIENDYVFTDWAIKTLGNIKFCAVAIIILYGVGLISLFLLNAIHIGFVMIVLTIMLITVVIIFFASVLQELLRSAVRLKSENDLTI</sequence>
<keyword evidence="1" id="KW-0812">Transmembrane</keyword>
<dbReference type="HOGENOM" id="CLU_137354_1_1_9"/>
<dbReference type="PROSITE" id="PS51257">
    <property type="entry name" value="PROKAR_LIPOPROTEIN"/>
    <property type="match status" value="1"/>
</dbReference>
<feature type="transmembrane region" description="Helical" evidence="1">
    <location>
        <begin position="43"/>
        <end position="64"/>
    </location>
</feature>
<evidence type="ECO:0000313" key="3">
    <source>
        <dbReference type="Proteomes" id="UP000027142"/>
    </source>
</evidence>
<dbReference type="KEGG" id="ble:BleG1_0328"/>
<accession>A0A060LNJ3</accession>
<name>A0A060LNJ3_9BACI</name>
<dbReference type="OrthoDB" id="1100174at2"/>
<dbReference type="RefSeq" id="WP_038476414.1">
    <property type="nucleotide sequence ID" value="NZ_CP003923.1"/>
</dbReference>
<dbReference type="Proteomes" id="UP000027142">
    <property type="component" value="Chromosome"/>
</dbReference>
<organism evidence="2 3">
    <name type="scientific">Shouchella lehensis G1</name>
    <dbReference type="NCBI Taxonomy" id="1246626"/>
    <lineage>
        <taxon>Bacteria</taxon>
        <taxon>Bacillati</taxon>
        <taxon>Bacillota</taxon>
        <taxon>Bacilli</taxon>
        <taxon>Bacillales</taxon>
        <taxon>Bacillaceae</taxon>
        <taxon>Shouchella</taxon>
    </lineage>
</organism>
<protein>
    <recommendedName>
        <fullName evidence="4">DUF2975 domain-containing protein</fullName>
    </recommendedName>
</protein>
<keyword evidence="1" id="KW-1133">Transmembrane helix</keyword>
<dbReference type="InterPro" id="IPR021354">
    <property type="entry name" value="DUF2975"/>
</dbReference>
<evidence type="ECO:0000313" key="2">
    <source>
        <dbReference type="EMBL" id="AIC92936.1"/>
    </source>
</evidence>
<dbReference type="EMBL" id="CP003923">
    <property type="protein sequence ID" value="AIC92936.1"/>
    <property type="molecule type" value="Genomic_DNA"/>
</dbReference>
<dbReference type="STRING" id="1246626.BleG1_0328"/>
<keyword evidence="3" id="KW-1185">Reference proteome</keyword>
<feature type="transmembrane region" description="Helical" evidence="1">
    <location>
        <begin position="93"/>
        <end position="111"/>
    </location>
</feature>